<keyword evidence="1" id="KW-0732">Signal</keyword>
<evidence type="ECO:0000313" key="4">
    <source>
        <dbReference type="Proteomes" id="UP000093044"/>
    </source>
</evidence>
<feature type="chain" id="PRO_5008538845" description="GGDEF domain-containing protein" evidence="1">
    <location>
        <begin position="26"/>
        <end position="91"/>
    </location>
</feature>
<dbReference type="Pfam" id="PF00990">
    <property type="entry name" value="GGDEF"/>
    <property type="match status" value="1"/>
</dbReference>
<evidence type="ECO:0000256" key="1">
    <source>
        <dbReference type="SAM" id="SignalP"/>
    </source>
</evidence>
<reference evidence="3" key="1">
    <citation type="submission" date="2016-08" db="EMBL/GenBank/DDBJ databases">
        <title>Complete genome of Cloacibacillus porcorum.</title>
        <authorList>
            <person name="Looft T."/>
            <person name="Bayles D.O."/>
            <person name="Alt D.P."/>
        </authorList>
    </citation>
    <scope>NUCLEOTIDE SEQUENCE [LARGE SCALE GENOMIC DNA]</scope>
    <source>
        <strain evidence="3">CL-84</strain>
    </source>
</reference>
<accession>A0A1B2I2B4</accession>
<feature type="domain" description="GGDEF" evidence="2">
    <location>
        <begin position="30"/>
        <end position="81"/>
    </location>
</feature>
<dbReference type="KEGG" id="cpor:BED41_02790"/>
<feature type="signal peptide" evidence="1">
    <location>
        <begin position="1"/>
        <end position="25"/>
    </location>
</feature>
<dbReference type="STRING" id="1197717.BED41_02790"/>
<dbReference type="InterPro" id="IPR000160">
    <property type="entry name" value="GGDEF_dom"/>
</dbReference>
<dbReference type="Proteomes" id="UP000093044">
    <property type="component" value="Chromosome"/>
</dbReference>
<dbReference type="AlphaFoldDB" id="A0A1B2I2B4"/>
<evidence type="ECO:0000313" key="3">
    <source>
        <dbReference type="EMBL" id="ANZ44110.1"/>
    </source>
</evidence>
<dbReference type="InterPro" id="IPR029787">
    <property type="entry name" value="Nucleotide_cyclase"/>
</dbReference>
<dbReference type="Gene3D" id="3.30.70.270">
    <property type="match status" value="1"/>
</dbReference>
<gene>
    <name evidence="3" type="ORF">BED41_02790</name>
</gene>
<name>A0A1B2I2B4_9BACT</name>
<evidence type="ECO:0000259" key="2">
    <source>
        <dbReference type="Pfam" id="PF00990"/>
    </source>
</evidence>
<sequence>MWVPTLITFAACASIAAFSVSTVRAADFCAAFEQGCRACSLRAHVSVSVGIAVTVGWQKSFDELYREADAALYRVKAEGKNDYHIYNDGVA</sequence>
<proteinExistence type="predicted"/>
<dbReference type="InterPro" id="IPR043128">
    <property type="entry name" value="Rev_trsase/Diguanyl_cyclase"/>
</dbReference>
<organism evidence="3 4">
    <name type="scientific">Cloacibacillus porcorum</name>
    <dbReference type="NCBI Taxonomy" id="1197717"/>
    <lineage>
        <taxon>Bacteria</taxon>
        <taxon>Thermotogati</taxon>
        <taxon>Synergistota</taxon>
        <taxon>Synergistia</taxon>
        <taxon>Synergistales</taxon>
        <taxon>Synergistaceae</taxon>
        <taxon>Cloacibacillus</taxon>
    </lineage>
</organism>
<keyword evidence="4" id="KW-1185">Reference proteome</keyword>
<protein>
    <recommendedName>
        <fullName evidence="2">GGDEF domain-containing protein</fullName>
    </recommendedName>
</protein>
<dbReference type="SUPFAM" id="SSF55073">
    <property type="entry name" value="Nucleotide cyclase"/>
    <property type="match status" value="1"/>
</dbReference>
<dbReference type="EMBL" id="CP016757">
    <property type="protein sequence ID" value="ANZ44110.1"/>
    <property type="molecule type" value="Genomic_DNA"/>
</dbReference>